<accession>A0A9D4BBM1</accession>
<sequence>MCDSVQNLSVTLGSLARKSLDSASCTALVIHGLYHCPSKKQKNTTCAEVIIRDYISELSCGFSPTHDFASPKLLQGIKRSGDTIACILVTPSIHMFYRYVNIPLTALLR</sequence>
<dbReference type="AlphaFoldDB" id="A0A9D4BBM1"/>
<dbReference type="Proteomes" id="UP000827986">
    <property type="component" value="Unassembled WGS sequence"/>
</dbReference>
<keyword evidence="2" id="KW-1185">Reference proteome</keyword>
<name>A0A9D4BBM1_9SAUR</name>
<proteinExistence type="predicted"/>
<gene>
    <name evidence="1" type="ORF">KIL84_020534</name>
</gene>
<protein>
    <submittedName>
        <fullName evidence="1">Uncharacterized protein</fullName>
    </submittedName>
</protein>
<dbReference type="EMBL" id="JAHDVG010000463">
    <property type="protein sequence ID" value="KAH1187785.1"/>
    <property type="molecule type" value="Genomic_DNA"/>
</dbReference>
<evidence type="ECO:0000313" key="1">
    <source>
        <dbReference type="EMBL" id="KAH1187785.1"/>
    </source>
</evidence>
<evidence type="ECO:0000313" key="2">
    <source>
        <dbReference type="Proteomes" id="UP000827986"/>
    </source>
</evidence>
<reference evidence="1" key="1">
    <citation type="submission" date="2021-09" db="EMBL/GenBank/DDBJ databases">
        <title>The genome of Mauremys mutica provides insights into the evolution of semi-aquatic lifestyle.</title>
        <authorList>
            <person name="Gong S."/>
            <person name="Gao Y."/>
        </authorList>
    </citation>
    <scope>NUCLEOTIDE SEQUENCE</scope>
    <source>
        <strain evidence="1">MM-2020</strain>
        <tissue evidence="1">Muscle</tissue>
    </source>
</reference>
<organism evidence="1 2">
    <name type="scientific">Mauremys mutica</name>
    <name type="common">yellowpond turtle</name>
    <dbReference type="NCBI Taxonomy" id="74926"/>
    <lineage>
        <taxon>Eukaryota</taxon>
        <taxon>Metazoa</taxon>
        <taxon>Chordata</taxon>
        <taxon>Craniata</taxon>
        <taxon>Vertebrata</taxon>
        <taxon>Euteleostomi</taxon>
        <taxon>Archelosauria</taxon>
        <taxon>Testudinata</taxon>
        <taxon>Testudines</taxon>
        <taxon>Cryptodira</taxon>
        <taxon>Durocryptodira</taxon>
        <taxon>Testudinoidea</taxon>
        <taxon>Geoemydidae</taxon>
        <taxon>Geoemydinae</taxon>
        <taxon>Mauremys</taxon>
    </lineage>
</organism>
<comment type="caution">
    <text evidence="1">The sequence shown here is derived from an EMBL/GenBank/DDBJ whole genome shotgun (WGS) entry which is preliminary data.</text>
</comment>